<protein>
    <recommendedName>
        <fullName evidence="4">Thioredoxin domain-containing protein</fullName>
    </recommendedName>
</protein>
<sequence length="228" mass="24185">MPLLPFLALSAALAVLSPSAALAATPAAKASSAPVAGVDYELIEGGAAYQPVPGKVEVVEVFGYTCPHCAHFEPAFSAWKARQAKDVSVVMVAAPFGGRWMPYARAFYTAQRLGVATQTHAAMFRALHEDGSLPLGNATAEEIATFYAARGVDTARFLATFNGADVAADLQRAHEFIARSGVDGTPQLVVNGKYRVIGGESNADRLRIVDRLVAQERAARRPATQTKR</sequence>
<dbReference type="Proteomes" id="UP000029998">
    <property type="component" value="Unassembled WGS sequence"/>
</dbReference>
<feature type="domain" description="Thioredoxin" evidence="4">
    <location>
        <begin position="21"/>
        <end position="214"/>
    </location>
</feature>
<feature type="chain" id="PRO_5001969353" description="Thioredoxin domain-containing protein" evidence="3">
    <location>
        <begin position="24"/>
        <end position="228"/>
    </location>
</feature>
<dbReference type="InterPro" id="IPR012336">
    <property type="entry name" value="Thioredoxin-like_fold"/>
</dbReference>
<comment type="caution">
    <text evidence="5">The sequence shown here is derived from an EMBL/GenBank/DDBJ whole genome shotgun (WGS) entry which is preliminary data.</text>
</comment>
<dbReference type="STRING" id="1385517.N800_03020"/>
<dbReference type="CDD" id="cd03019">
    <property type="entry name" value="DsbA_DsbA"/>
    <property type="match status" value="1"/>
</dbReference>
<evidence type="ECO:0000259" key="4">
    <source>
        <dbReference type="PROSITE" id="PS51352"/>
    </source>
</evidence>
<evidence type="ECO:0000256" key="2">
    <source>
        <dbReference type="ARBA" id="ARBA00023284"/>
    </source>
</evidence>
<dbReference type="InterPro" id="IPR013766">
    <property type="entry name" value="Thioredoxin_domain"/>
</dbReference>
<dbReference type="PANTHER" id="PTHR35891">
    <property type="entry name" value="THIOL:DISULFIDE INTERCHANGE PROTEIN DSBA"/>
    <property type="match status" value="1"/>
</dbReference>
<dbReference type="PROSITE" id="PS51352">
    <property type="entry name" value="THIOREDOXIN_2"/>
    <property type="match status" value="1"/>
</dbReference>
<dbReference type="Gene3D" id="3.40.30.10">
    <property type="entry name" value="Glutaredoxin"/>
    <property type="match status" value="1"/>
</dbReference>
<dbReference type="InterPro" id="IPR017937">
    <property type="entry name" value="Thioredoxin_CS"/>
</dbReference>
<evidence type="ECO:0000313" key="5">
    <source>
        <dbReference type="EMBL" id="KGM54431.1"/>
    </source>
</evidence>
<dbReference type="InterPro" id="IPR036249">
    <property type="entry name" value="Thioredoxin-like_sf"/>
</dbReference>
<evidence type="ECO:0000313" key="6">
    <source>
        <dbReference type="Proteomes" id="UP000029998"/>
    </source>
</evidence>
<evidence type="ECO:0000256" key="1">
    <source>
        <dbReference type="ARBA" id="ARBA00022729"/>
    </source>
</evidence>
<dbReference type="InterPro" id="IPR050824">
    <property type="entry name" value="Thiol_disulfide_DsbA"/>
</dbReference>
<dbReference type="EMBL" id="AVPU01000013">
    <property type="protein sequence ID" value="KGM54431.1"/>
    <property type="molecule type" value="Genomic_DNA"/>
</dbReference>
<dbReference type="eggNOG" id="COG1651">
    <property type="taxonomic scope" value="Bacteria"/>
</dbReference>
<accession>A0A0A0EU57</accession>
<proteinExistence type="predicted"/>
<dbReference type="AlphaFoldDB" id="A0A0A0EU57"/>
<keyword evidence="1 3" id="KW-0732">Signal</keyword>
<organism evidence="5 6">
    <name type="scientific">Lysobacter daejeonensis GH1-9</name>
    <dbReference type="NCBI Taxonomy" id="1385517"/>
    <lineage>
        <taxon>Bacteria</taxon>
        <taxon>Pseudomonadati</taxon>
        <taxon>Pseudomonadota</taxon>
        <taxon>Gammaproteobacteria</taxon>
        <taxon>Lysobacterales</taxon>
        <taxon>Lysobacteraceae</taxon>
        <taxon>Aerolutibacter</taxon>
    </lineage>
</organism>
<dbReference type="GO" id="GO:0015036">
    <property type="term" value="F:disulfide oxidoreductase activity"/>
    <property type="evidence" value="ECO:0007669"/>
    <property type="project" value="UniProtKB-ARBA"/>
</dbReference>
<dbReference type="SUPFAM" id="SSF52833">
    <property type="entry name" value="Thioredoxin-like"/>
    <property type="match status" value="1"/>
</dbReference>
<dbReference type="PANTHER" id="PTHR35891:SF2">
    <property type="entry name" value="THIOL:DISULFIDE INTERCHANGE PROTEIN DSBA"/>
    <property type="match status" value="1"/>
</dbReference>
<dbReference type="InterPro" id="IPR023205">
    <property type="entry name" value="DsbA/DsbL"/>
</dbReference>
<name>A0A0A0EU57_9GAMM</name>
<keyword evidence="6" id="KW-1185">Reference proteome</keyword>
<feature type="signal peptide" evidence="3">
    <location>
        <begin position="1"/>
        <end position="23"/>
    </location>
</feature>
<keyword evidence="2" id="KW-0676">Redox-active center</keyword>
<gene>
    <name evidence="5" type="ORF">N800_03020</name>
</gene>
<evidence type="ECO:0000256" key="3">
    <source>
        <dbReference type="SAM" id="SignalP"/>
    </source>
</evidence>
<reference evidence="5 6" key="1">
    <citation type="submission" date="2013-08" db="EMBL/GenBank/DDBJ databases">
        <title>Genome sequencing of Lysobacter.</title>
        <authorList>
            <person name="Zhang S."/>
            <person name="Wang G."/>
        </authorList>
    </citation>
    <scope>NUCLEOTIDE SEQUENCE [LARGE SCALE GENOMIC DNA]</scope>
    <source>
        <strain evidence="5 6">GH1-9</strain>
    </source>
</reference>
<dbReference type="Pfam" id="PF13462">
    <property type="entry name" value="Thioredoxin_4"/>
    <property type="match status" value="1"/>
</dbReference>
<dbReference type="PROSITE" id="PS00194">
    <property type="entry name" value="THIOREDOXIN_1"/>
    <property type="match status" value="1"/>
</dbReference>